<keyword evidence="10" id="KW-1185">Reference proteome</keyword>
<dbReference type="Pfam" id="PF12696">
    <property type="entry name" value="TraG-D_C"/>
    <property type="match status" value="1"/>
</dbReference>
<feature type="domain" description="TraD/TraG TraM recognition site" evidence="7">
    <location>
        <begin position="464"/>
        <end position="575"/>
    </location>
</feature>
<dbReference type="Gene3D" id="3.40.50.300">
    <property type="entry name" value="P-loop containing nucleotide triphosphate hydrolases"/>
    <property type="match status" value="1"/>
</dbReference>
<feature type="transmembrane region" description="Helical" evidence="6">
    <location>
        <begin position="52"/>
        <end position="71"/>
    </location>
</feature>
<dbReference type="EMBL" id="JADKYY010000004">
    <property type="protein sequence ID" value="MBF5026957.1"/>
    <property type="molecule type" value="Genomic_DNA"/>
</dbReference>
<evidence type="ECO:0000256" key="6">
    <source>
        <dbReference type="SAM" id="Phobius"/>
    </source>
</evidence>
<dbReference type="PANTHER" id="PTHR37937">
    <property type="entry name" value="CONJUGATIVE TRANSFER: DNA TRANSPORT"/>
    <property type="match status" value="1"/>
</dbReference>
<dbReference type="SUPFAM" id="SSF52540">
    <property type="entry name" value="P-loop containing nucleoside triphosphate hydrolases"/>
    <property type="match status" value="1"/>
</dbReference>
<evidence type="ECO:0000259" key="8">
    <source>
        <dbReference type="Pfam" id="PF14293"/>
    </source>
</evidence>
<dbReference type="InterPro" id="IPR051539">
    <property type="entry name" value="T4SS-coupling_protein"/>
</dbReference>
<keyword evidence="2" id="KW-1003">Cell membrane</keyword>
<dbReference type="PANTHER" id="PTHR37937:SF1">
    <property type="entry name" value="CONJUGATIVE TRANSFER: DNA TRANSPORT"/>
    <property type="match status" value="1"/>
</dbReference>
<reference evidence="9" key="1">
    <citation type="submission" date="2020-11" db="EMBL/GenBank/DDBJ databases">
        <title>Genome seq and assembly of Planobacterium sp.</title>
        <authorList>
            <person name="Chhetri G."/>
        </authorList>
    </citation>
    <scope>NUCLEOTIDE SEQUENCE</scope>
    <source>
        <strain evidence="9">GCR5</strain>
    </source>
</reference>
<organism evidence="9 10">
    <name type="scientific">Planobacterium oryzisoli</name>
    <dbReference type="NCBI Taxonomy" id="2771435"/>
    <lineage>
        <taxon>Bacteria</taxon>
        <taxon>Pseudomonadati</taxon>
        <taxon>Bacteroidota</taxon>
        <taxon>Flavobacteriia</taxon>
        <taxon>Flavobacteriales</taxon>
        <taxon>Weeksellaceae</taxon>
        <taxon>Chryseobacterium group</taxon>
        <taxon>Chryseobacterium</taxon>
    </lineage>
</organism>
<dbReference type="InterPro" id="IPR032689">
    <property type="entry name" value="TraG-D_C"/>
</dbReference>
<dbReference type="Pfam" id="PF14293">
    <property type="entry name" value="YWFCY"/>
    <property type="match status" value="1"/>
</dbReference>
<comment type="subcellular location">
    <subcellularLocation>
        <location evidence="1">Cell membrane</location>
        <topology evidence="1">Multi-pass membrane protein</topology>
    </subcellularLocation>
</comment>
<protein>
    <submittedName>
        <fullName evidence="9">Type IV secretory system conjugative DNA transfer family protein</fullName>
    </submittedName>
</protein>
<evidence type="ECO:0000256" key="5">
    <source>
        <dbReference type="ARBA" id="ARBA00023136"/>
    </source>
</evidence>
<evidence type="ECO:0000259" key="7">
    <source>
        <dbReference type="Pfam" id="PF12696"/>
    </source>
</evidence>
<evidence type="ECO:0000256" key="1">
    <source>
        <dbReference type="ARBA" id="ARBA00004651"/>
    </source>
</evidence>
<gene>
    <name evidence="9" type="ORF">IC612_03990</name>
</gene>
<sequence>MQEQAHQIRIYSFFQKIVYAVVVLEVLLVALYDSEIKAFSGFLLSFSRMPLIFPPLHAKLFTLLLIFIVSLGTKAEKTVELHVWRSVVFPITLGLLLMGGSLYLLEHFFWRSPWELSLEFSLVEGLYGLFSLLGALFVQMGSDQISRYMKQSLGRDRWNIQEESFEQNRELHLSPTSINLPYHFRLEGKAQEGWININPFRGTLVLGTPGSGKSFGVIAPSIRQMLGKGYCMCLYDFKYPDLSQVAYGAFLQQKEKSNQYVHRFHMVNLDRVESSRRVNPFHERYIKNLAGAQEISEAMVFALQRGGGASGGSDQFFTQSAVNFLSACVYFFSRYQNGKYSTLPHILSFLSLSYEEIFSTLFSMEELGALLSPFHSAFKNRAFDQLEGQVGTLRVFLSRLSTLESYWVFSGEDVDLKLTDPQAPGILVLASSPESQEINSALYSAVLNRVLRLINEKGNLPGAVVADEFPTLYMHRIENVVATARSSKIAVLLGLQEMPQLRQLYRKEVADTIASLVGNILAGSVRDKQTLDWLERLFGKIKQKSLSVSISRQGTSHSQSERMEVLVPAGKIASLRAGEMVGLLARDSDGGSENYETGVFSGKIRVQTSKEQLHWEESLSLPEYYDFKGRDGVCRKQQLLLENFRRIQGQVQEVVRSSATVVSL</sequence>
<dbReference type="InterPro" id="IPR027417">
    <property type="entry name" value="P-loop_NTPase"/>
</dbReference>
<evidence type="ECO:0000256" key="4">
    <source>
        <dbReference type="ARBA" id="ARBA00022989"/>
    </source>
</evidence>
<dbReference type="Proteomes" id="UP000694480">
    <property type="component" value="Unassembled WGS sequence"/>
</dbReference>
<evidence type="ECO:0000313" key="9">
    <source>
        <dbReference type="EMBL" id="MBF5026957.1"/>
    </source>
</evidence>
<feature type="domain" description="YWFCY" evidence="8">
    <location>
        <begin position="36"/>
        <end position="150"/>
    </location>
</feature>
<evidence type="ECO:0000256" key="3">
    <source>
        <dbReference type="ARBA" id="ARBA00022692"/>
    </source>
</evidence>
<comment type="caution">
    <text evidence="9">The sequence shown here is derived from an EMBL/GenBank/DDBJ whole genome shotgun (WGS) entry which is preliminary data.</text>
</comment>
<feature type="transmembrane region" description="Helical" evidence="6">
    <location>
        <begin position="83"/>
        <end position="105"/>
    </location>
</feature>
<feature type="transmembrane region" description="Helical" evidence="6">
    <location>
        <begin position="125"/>
        <end position="142"/>
    </location>
</feature>
<proteinExistence type="predicted"/>
<evidence type="ECO:0000313" key="10">
    <source>
        <dbReference type="Proteomes" id="UP000694480"/>
    </source>
</evidence>
<keyword evidence="4 6" id="KW-1133">Transmembrane helix</keyword>
<dbReference type="CDD" id="cd01127">
    <property type="entry name" value="TrwB_TraG_TraD_VirD4"/>
    <property type="match status" value="1"/>
</dbReference>
<feature type="transmembrane region" description="Helical" evidence="6">
    <location>
        <begin position="12"/>
        <end position="32"/>
    </location>
</feature>
<dbReference type="AlphaFoldDB" id="A0A930YV66"/>
<dbReference type="GO" id="GO:0005886">
    <property type="term" value="C:plasma membrane"/>
    <property type="evidence" value="ECO:0007669"/>
    <property type="project" value="UniProtKB-SubCell"/>
</dbReference>
<accession>A0A930YV66</accession>
<name>A0A930YV66_9FLAO</name>
<keyword evidence="3 6" id="KW-0812">Transmembrane</keyword>
<dbReference type="InterPro" id="IPR025988">
    <property type="entry name" value="YWFCY_dom"/>
</dbReference>
<evidence type="ECO:0000256" key="2">
    <source>
        <dbReference type="ARBA" id="ARBA00022475"/>
    </source>
</evidence>
<keyword evidence="5 6" id="KW-0472">Membrane</keyword>
<dbReference type="RefSeq" id="WP_194738888.1">
    <property type="nucleotide sequence ID" value="NZ_JADKYY010000004.1"/>
</dbReference>